<keyword evidence="2" id="KW-1185">Reference proteome</keyword>
<dbReference type="Proteomes" id="UP001151760">
    <property type="component" value="Unassembled WGS sequence"/>
</dbReference>
<reference evidence="1" key="1">
    <citation type="journal article" date="2022" name="Int. J. Mol. Sci.">
        <title>Draft Genome of Tanacetum Coccineum: Genomic Comparison of Closely Related Tanacetum-Family Plants.</title>
        <authorList>
            <person name="Yamashiro T."/>
            <person name="Shiraishi A."/>
            <person name="Nakayama K."/>
            <person name="Satake H."/>
        </authorList>
    </citation>
    <scope>NUCLEOTIDE SEQUENCE</scope>
</reference>
<name>A0ABQ4ZW01_9ASTR</name>
<accession>A0ABQ4ZW01</accession>
<evidence type="ECO:0000313" key="2">
    <source>
        <dbReference type="Proteomes" id="UP001151760"/>
    </source>
</evidence>
<gene>
    <name evidence="1" type="ORF">Tco_0801113</name>
</gene>
<evidence type="ECO:0000313" key="1">
    <source>
        <dbReference type="EMBL" id="GJS94145.1"/>
    </source>
</evidence>
<comment type="caution">
    <text evidence="1">The sequence shown here is derived from an EMBL/GenBank/DDBJ whole genome shotgun (WGS) entry which is preliminary data.</text>
</comment>
<proteinExistence type="predicted"/>
<organism evidence="1 2">
    <name type="scientific">Tanacetum coccineum</name>
    <dbReference type="NCBI Taxonomy" id="301880"/>
    <lineage>
        <taxon>Eukaryota</taxon>
        <taxon>Viridiplantae</taxon>
        <taxon>Streptophyta</taxon>
        <taxon>Embryophyta</taxon>
        <taxon>Tracheophyta</taxon>
        <taxon>Spermatophyta</taxon>
        <taxon>Magnoliopsida</taxon>
        <taxon>eudicotyledons</taxon>
        <taxon>Gunneridae</taxon>
        <taxon>Pentapetalae</taxon>
        <taxon>asterids</taxon>
        <taxon>campanulids</taxon>
        <taxon>Asterales</taxon>
        <taxon>Asteraceae</taxon>
        <taxon>Asteroideae</taxon>
        <taxon>Anthemideae</taxon>
        <taxon>Anthemidinae</taxon>
        <taxon>Tanacetum</taxon>
    </lineage>
</organism>
<protein>
    <submittedName>
        <fullName evidence="1">Uncharacterized protein</fullName>
    </submittedName>
</protein>
<dbReference type="EMBL" id="BQNB010011709">
    <property type="protein sequence ID" value="GJS94145.1"/>
    <property type="molecule type" value="Genomic_DNA"/>
</dbReference>
<reference evidence="1" key="2">
    <citation type="submission" date="2022-01" db="EMBL/GenBank/DDBJ databases">
        <authorList>
            <person name="Yamashiro T."/>
            <person name="Shiraishi A."/>
            <person name="Satake H."/>
            <person name="Nakayama K."/>
        </authorList>
    </citation>
    <scope>NUCLEOTIDE SEQUENCE</scope>
</reference>
<sequence>MEQNRSVNGTSRVNEGDLVKEEYTSDKEEIYKENYCYNYTPCLSSREMESLVALCDTLLPSIDISQDRVANDSLIKFYQTSASMNGTPNQAAMMMI</sequence>